<feature type="transmembrane region" description="Helical" evidence="10">
    <location>
        <begin position="29"/>
        <end position="47"/>
    </location>
</feature>
<dbReference type="PANTHER" id="PTHR24289:SF1">
    <property type="entry name" value="STEROID 17-ALPHA-HYDROXYLASE_17,20 LYASE"/>
    <property type="match status" value="1"/>
</dbReference>
<name>A0A6P8HPM5_ACTTE</name>
<feature type="region of interest" description="Disordered" evidence="9">
    <location>
        <begin position="310"/>
        <end position="361"/>
    </location>
</feature>
<dbReference type="OrthoDB" id="1055148at2759"/>
<keyword evidence="6 8" id="KW-0503">Monooxygenase</keyword>
<dbReference type="GO" id="GO:0020037">
    <property type="term" value="F:heme binding"/>
    <property type="evidence" value="ECO:0007669"/>
    <property type="project" value="InterPro"/>
</dbReference>
<dbReference type="KEGG" id="aten:116291590"/>
<dbReference type="GeneID" id="116291590"/>
<feature type="binding site" description="axial binding residue" evidence="7">
    <location>
        <position position="516"/>
    </location>
    <ligand>
        <name>heme</name>
        <dbReference type="ChEBI" id="CHEBI:30413"/>
    </ligand>
    <ligandPart>
        <name>Fe</name>
        <dbReference type="ChEBI" id="CHEBI:18248"/>
    </ligandPart>
</feature>
<evidence type="ECO:0000256" key="10">
    <source>
        <dbReference type="SAM" id="Phobius"/>
    </source>
</evidence>
<keyword evidence="10" id="KW-1133">Transmembrane helix</keyword>
<keyword evidence="11" id="KW-1185">Reference proteome</keyword>
<dbReference type="InterPro" id="IPR036396">
    <property type="entry name" value="Cyt_P450_sf"/>
</dbReference>
<keyword evidence="4 8" id="KW-0560">Oxidoreductase</keyword>
<dbReference type="InParanoid" id="A0A6P8HPM5"/>
<feature type="compositionally biased region" description="Basic and acidic residues" evidence="9">
    <location>
        <begin position="336"/>
        <end position="349"/>
    </location>
</feature>
<dbReference type="AlphaFoldDB" id="A0A6P8HPM5"/>
<keyword evidence="3 7" id="KW-0479">Metal-binding</keyword>
<gene>
    <name evidence="12" type="primary">LOC116291590</name>
</gene>
<dbReference type="InterPro" id="IPR001128">
    <property type="entry name" value="Cyt_P450"/>
</dbReference>
<feature type="compositionally biased region" description="Acidic residues" evidence="9">
    <location>
        <begin position="350"/>
        <end position="361"/>
    </location>
</feature>
<proteinExistence type="inferred from homology"/>
<dbReference type="GO" id="GO:0042446">
    <property type="term" value="P:hormone biosynthetic process"/>
    <property type="evidence" value="ECO:0007669"/>
    <property type="project" value="TreeGrafter"/>
</dbReference>
<evidence type="ECO:0000256" key="2">
    <source>
        <dbReference type="ARBA" id="ARBA00022617"/>
    </source>
</evidence>
<dbReference type="GO" id="GO:0004508">
    <property type="term" value="F:steroid 17-alpha-monooxygenase activity"/>
    <property type="evidence" value="ECO:0007669"/>
    <property type="project" value="TreeGrafter"/>
</dbReference>
<dbReference type="PRINTS" id="PR00385">
    <property type="entry name" value="P450"/>
</dbReference>
<dbReference type="SUPFAM" id="SSF48264">
    <property type="entry name" value="Cytochrome P450"/>
    <property type="match status" value="1"/>
</dbReference>
<dbReference type="RefSeq" id="XP_031554625.1">
    <property type="nucleotide sequence ID" value="XM_031698765.1"/>
</dbReference>
<keyword evidence="2 7" id="KW-0349">Heme</keyword>
<evidence type="ECO:0000256" key="8">
    <source>
        <dbReference type="RuleBase" id="RU000461"/>
    </source>
</evidence>
<keyword evidence="5 7" id="KW-0408">Iron</keyword>
<dbReference type="GO" id="GO:0042448">
    <property type="term" value="P:progesterone metabolic process"/>
    <property type="evidence" value="ECO:0007669"/>
    <property type="project" value="TreeGrafter"/>
</dbReference>
<comment type="cofactor">
    <cofactor evidence="7">
        <name>heme</name>
        <dbReference type="ChEBI" id="CHEBI:30413"/>
    </cofactor>
</comment>
<dbReference type="PANTHER" id="PTHR24289">
    <property type="entry name" value="STEROID 17-ALPHA-HYDROXYLASE/17,20 LYASE"/>
    <property type="match status" value="1"/>
</dbReference>
<evidence type="ECO:0000256" key="3">
    <source>
        <dbReference type="ARBA" id="ARBA00022723"/>
    </source>
</evidence>
<evidence type="ECO:0000313" key="12">
    <source>
        <dbReference type="RefSeq" id="XP_031554625.1"/>
    </source>
</evidence>
<evidence type="ECO:0000256" key="9">
    <source>
        <dbReference type="SAM" id="MobiDB-lite"/>
    </source>
</evidence>
<evidence type="ECO:0000256" key="5">
    <source>
        <dbReference type="ARBA" id="ARBA00023004"/>
    </source>
</evidence>
<keyword evidence="10" id="KW-0472">Membrane</keyword>
<dbReference type="Proteomes" id="UP000515163">
    <property type="component" value="Unplaced"/>
</dbReference>
<sequence>MLLSTNLADAMEGTDSKSAVYDFISGNTTLLNCVLLLLTVLVLYLLYEINKSPSRAPPTIWGLPLIGNLLQLGPAPHLGLTKIGKNLGEVFSLRLGSWDVLVINSLNAAKDAFVENSAHFSSRPPFDSLRLGGAHLYSVSFGDYNPLQIQRKKALLKVFHQAILTNPDHLNHILLLETARMKKRLQETQASLFDPRETLKLVVSRLVFRLTFGGPVGEEEENGLTNLFEQARKFQKEANIGILADFMPWLRFALKGPVSKMVNTVAVLVGFVRKSYRQRKENYKSEDAEFCVARAITAYVASERRQLAKKTKGKSSRLTTLGEETARQGGKVDASLGKEEERPEDLERREEEEEEDEDDAIENQVVTMLSPDVIGAGTENIASTFSWALAFISSYEELQRDLHDEIDTVIGKNREPRIQDKQRMPLMQATILETLRLSSAVPMGLPHYCIEDSVVKGYTVAKGTIVLTNIWGINHDDRHFSHPYCFEPYRFLDASGNLRGDRCSLAMTFNIGPRSCAGNAVTKTVLFFLIASVLQKFEVRSTEDLTTLEAMPGPVRSPEAFQLRFCPRE</sequence>
<keyword evidence="10" id="KW-0812">Transmembrane</keyword>
<accession>A0A6P8HPM5</accession>
<dbReference type="Gene3D" id="1.10.630.10">
    <property type="entry name" value="Cytochrome P450"/>
    <property type="match status" value="1"/>
</dbReference>
<comment type="similarity">
    <text evidence="1 8">Belongs to the cytochrome P450 family.</text>
</comment>
<dbReference type="InterPro" id="IPR002401">
    <property type="entry name" value="Cyt_P450_E_grp-I"/>
</dbReference>
<protein>
    <submittedName>
        <fullName evidence="12">Cytochrome P450 1A1-like</fullName>
    </submittedName>
</protein>
<reference evidence="12" key="1">
    <citation type="submission" date="2025-08" db="UniProtKB">
        <authorList>
            <consortium name="RefSeq"/>
        </authorList>
    </citation>
    <scope>IDENTIFICATION</scope>
    <source>
        <tissue evidence="12">Tentacle</tissue>
    </source>
</reference>
<dbReference type="InterPro" id="IPR017972">
    <property type="entry name" value="Cyt_P450_CS"/>
</dbReference>
<evidence type="ECO:0000256" key="7">
    <source>
        <dbReference type="PIRSR" id="PIRSR602401-1"/>
    </source>
</evidence>
<dbReference type="Pfam" id="PF00067">
    <property type="entry name" value="p450"/>
    <property type="match status" value="1"/>
</dbReference>
<evidence type="ECO:0000256" key="6">
    <source>
        <dbReference type="ARBA" id="ARBA00023033"/>
    </source>
</evidence>
<organism evidence="11 12">
    <name type="scientific">Actinia tenebrosa</name>
    <name type="common">Australian red waratah sea anemone</name>
    <dbReference type="NCBI Taxonomy" id="6105"/>
    <lineage>
        <taxon>Eukaryota</taxon>
        <taxon>Metazoa</taxon>
        <taxon>Cnidaria</taxon>
        <taxon>Anthozoa</taxon>
        <taxon>Hexacorallia</taxon>
        <taxon>Actiniaria</taxon>
        <taxon>Actiniidae</taxon>
        <taxon>Actinia</taxon>
    </lineage>
</organism>
<dbReference type="GO" id="GO:0005506">
    <property type="term" value="F:iron ion binding"/>
    <property type="evidence" value="ECO:0007669"/>
    <property type="project" value="InterPro"/>
</dbReference>
<dbReference type="PROSITE" id="PS00086">
    <property type="entry name" value="CYTOCHROME_P450"/>
    <property type="match status" value="1"/>
</dbReference>
<dbReference type="PRINTS" id="PR00463">
    <property type="entry name" value="EP450I"/>
</dbReference>
<evidence type="ECO:0000313" key="11">
    <source>
        <dbReference type="Proteomes" id="UP000515163"/>
    </source>
</evidence>
<evidence type="ECO:0000256" key="1">
    <source>
        <dbReference type="ARBA" id="ARBA00010617"/>
    </source>
</evidence>
<evidence type="ECO:0000256" key="4">
    <source>
        <dbReference type="ARBA" id="ARBA00023002"/>
    </source>
</evidence>